<proteinExistence type="inferred from homology"/>
<evidence type="ECO:0000256" key="3">
    <source>
        <dbReference type="RuleBase" id="RU362042"/>
    </source>
</evidence>
<dbReference type="EC" id="3.4.21.89" evidence="3"/>
<gene>
    <name evidence="5" type="ORF">KL86DYS1_12082</name>
</gene>
<dbReference type="PANTHER" id="PTHR43390:SF1">
    <property type="entry name" value="CHLOROPLAST PROCESSING PEPTIDASE"/>
    <property type="match status" value="1"/>
</dbReference>
<keyword evidence="3" id="KW-0378">Hydrolase</keyword>
<dbReference type="InterPro" id="IPR000223">
    <property type="entry name" value="Pept_S26A_signal_pept_1"/>
</dbReference>
<dbReference type="Pfam" id="PF10502">
    <property type="entry name" value="Peptidase_S26"/>
    <property type="match status" value="2"/>
</dbReference>
<dbReference type="GO" id="GO:0006465">
    <property type="term" value="P:signal peptide processing"/>
    <property type="evidence" value="ECO:0007669"/>
    <property type="project" value="InterPro"/>
</dbReference>
<dbReference type="EMBL" id="FLUM01000001">
    <property type="protein sequence ID" value="SBV98100.1"/>
    <property type="molecule type" value="Genomic_DNA"/>
</dbReference>
<evidence type="ECO:0000259" key="4">
    <source>
        <dbReference type="Pfam" id="PF10502"/>
    </source>
</evidence>
<accession>A0A212JFA4</accession>
<dbReference type="Gene3D" id="2.10.109.10">
    <property type="entry name" value="Umud Fragment, subunit A"/>
    <property type="match status" value="1"/>
</dbReference>
<evidence type="ECO:0000313" key="5">
    <source>
        <dbReference type="EMBL" id="SBV98100.1"/>
    </source>
</evidence>
<keyword evidence="3" id="KW-0645">Protease</keyword>
<evidence type="ECO:0000256" key="2">
    <source>
        <dbReference type="ARBA" id="ARBA00019232"/>
    </source>
</evidence>
<dbReference type="CDD" id="cd06530">
    <property type="entry name" value="S26_SPase_I"/>
    <property type="match status" value="1"/>
</dbReference>
<dbReference type="PRINTS" id="PR00727">
    <property type="entry name" value="LEADERPTASE"/>
</dbReference>
<name>A0A212JFA4_9BACT</name>
<comment type="similarity">
    <text evidence="1 3">Belongs to the peptidase S26 family.</text>
</comment>
<dbReference type="PANTHER" id="PTHR43390">
    <property type="entry name" value="SIGNAL PEPTIDASE I"/>
    <property type="match status" value="1"/>
</dbReference>
<comment type="catalytic activity">
    <reaction evidence="3">
        <text>Cleavage of hydrophobic, N-terminal signal or leader sequences from secreted and periplasmic proteins.</text>
        <dbReference type="EC" id="3.4.21.89"/>
    </reaction>
</comment>
<organism evidence="5">
    <name type="scientific">uncultured Dysgonomonas sp</name>
    <dbReference type="NCBI Taxonomy" id="206096"/>
    <lineage>
        <taxon>Bacteria</taxon>
        <taxon>Pseudomonadati</taxon>
        <taxon>Bacteroidota</taxon>
        <taxon>Bacteroidia</taxon>
        <taxon>Bacteroidales</taxon>
        <taxon>Dysgonomonadaceae</taxon>
        <taxon>Dysgonomonas</taxon>
        <taxon>environmental samples</taxon>
    </lineage>
</organism>
<dbReference type="AlphaFoldDB" id="A0A212JFA4"/>
<dbReference type="SUPFAM" id="SSF51306">
    <property type="entry name" value="LexA/Signal peptidase"/>
    <property type="match status" value="1"/>
</dbReference>
<comment type="subcellular location">
    <subcellularLocation>
        <location evidence="3">Membrane</location>
        <topology evidence="3">Single-pass type II membrane protein</topology>
    </subcellularLocation>
</comment>
<feature type="domain" description="Peptidase S26" evidence="4">
    <location>
        <begin position="274"/>
        <end position="312"/>
    </location>
</feature>
<feature type="domain" description="Peptidase S26" evidence="4">
    <location>
        <begin position="12"/>
        <end position="173"/>
    </location>
</feature>
<dbReference type="GO" id="GO:0016020">
    <property type="term" value="C:membrane"/>
    <property type="evidence" value="ECO:0007669"/>
    <property type="project" value="UniProtKB-SubCell"/>
</dbReference>
<dbReference type="GO" id="GO:0004252">
    <property type="term" value="F:serine-type endopeptidase activity"/>
    <property type="evidence" value="ECO:0007669"/>
    <property type="project" value="InterPro"/>
</dbReference>
<protein>
    <recommendedName>
        <fullName evidence="2 3">Signal peptidase I</fullName>
        <ecNumber evidence="3">3.4.21.89</ecNumber>
    </recommendedName>
</protein>
<evidence type="ECO:0000256" key="1">
    <source>
        <dbReference type="ARBA" id="ARBA00009370"/>
    </source>
</evidence>
<dbReference type="NCBIfam" id="TIGR02227">
    <property type="entry name" value="sigpep_I_bact"/>
    <property type="match status" value="1"/>
</dbReference>
<reference evidence="5" key="1">
    <citation type="submission" date="2016-04" db="EMBL/GenBank/DDBJ databases">
        <authorList>
            <person name="Evans L.H."/>
            <person name="Alamgir A."/>
            <person name="Owens N."/>
            <person name="Weber N.D."/>
            <person name="Virtaneva K."/>
            <person name="Barbian K."/>
            <person name="Babar A."/>
            <person name="Rosenke K."/>
        </authorList>
    </citation>
    <scope>NUCLEOTIDE SEQUENCE</scope>
    <source>
        <strain evidence="5">86-1</strain>
    </source>
</reference>
<dbReference type="InterPro" id="IPR019533">
    <property type="entry name" value="Peptidase_S26"/>
</dbReference>
<sequence length="330" mass="37278">MSSKKKNIYVYLGKVILVTLLIVLLVRTFFLESFSVSSSQMETTLLKGDKILINKTAYGIRMPVTLLSIPFTFDNVFGIQSYSAALQAPYKRFFARSMGRHDIVLFNNPLETDKPLDKRSLLLSRCVALPGDSLQVENGLFIINGRPYSGCPNTMEEYSFKVSAKKELDDIAKELHISVPLGTVQGDSVITHLSRYDAFVLNESLSDSLTLVLCKKDTLKSHTFLIPFKGKIIDMDENNLIMYKQMILQEQKGKDVKIENGELVIDGIKQIDYTFEDSYYWMLSDNSIHSIDSRSIGFIPFSSIVGKASLIWHSSDENGTRTERCFSSIK</sequence>
<dbReference type="InterPro" id="IPR036286">
    <property type="entry name" value="LexA/Signal_pep-like_sf"/>
</dbReference>
<dbReference type="GO" id="GO:0009003">
    <property type="term" value="F:signal peptidase activity"/>
    <property type="evidence" value="ECO:0007669"/>
    <property type="project" value="UniProtKB-EC"/>
</dbReference>